<proteinExistence type="predicted"/>
<evidence type="ECO:0000256" key="1">
    <source>
        <dbReference type="SAM" id="Coils"/>
    </source>
</evidence>
<evidence type="ECO:0000256" key="2">
    <source>
        <dbReference type="SAM" id="Phobius"/>
    </source>
</evidence>
<evidence type="ECO:0000313" key="3">
    <source>
        <dbReference type="EMBL" id="KRQ99296.1"/>
    </source>
</evidence>
<keyword evidence="2" id="KW-0812">Transmembrane</keyword>
<dbReference type="AlphaFoldDB" id="A0A0R3KUV1"/>
<organism evidence="3 4">
    <name type="scientific">Bradyrhizobium valentinum</name>
    <dbReference type="NCBI Taxonomy" id="1518501"/>
    <lineage>
        <taxon>Bacteria</taxon>
        <taxon>Pseudomonadati</taxon>
        <taxon>Pseudomonadota</taxon>
        <taxon>Alphaproteobacteria</taxon>
        <taxon>Hyphomicrobiales</taxon>
        <taxon>Nitrobacteraceae</taxon>
        <taxon>Bradyrhizobium</taxon>
    </lineage>
</organism>
<protein>
    <submittedName>
        <fullName evidence="3">Uncharacterized protein</fullName>
    </submittedName>
</protein>
<accession>A0A0R3KUV1</accession>
<dbReference type="Proteomes" id="UP000051913">
    <property type="component" value="Unassembled WGS sequence"/>
</dbReference>
<evidence type="ECO:0000313" key="4">
    <source>
        <dbReference type="Proteomes" id="UP000051913"/>
    </source>
</evidence>
<dbReference type="RefSeq" id="WP_057853948.1">
    <property type="nucleotide sequence ID" value="NZ_LLXX01000173.1"/>
</dbReference>
<feature type="coiled-coil region" evidence="1">
    <location>
        <begin position="133"/>
        <end position="160"/>
    </location>
</feature>
<gene>
    <name evidence="3" type="ORF">CP49_11920</name>
</gene>
<reference evidence="3 4" key="1">
    <citation type="submission" date="2014-03" db="EMBL/GenBank/DDBJ databases">
        <title>Bradyrhizobium valentinum sp. nov., isolated from effective nodules of Lupinus mariae-josephae, a lupine endemic of basic-lime soils in Eastern Spain.</title>
        <authorList>
            <person name="Duran D."/>
            <person name="Rey L."/>
            <person name="Navarro A."/>
            <person name="Busquets A."/>
            <person name="Imperial J."/>
            <person name="Ruiz-Argueso T."/>
        </authorList>
    </citation>
    <scope>NUCLEOTIDE SEQUENCE [LARGE SCALE GENOMIC DNA]</scope>
    <source>
        <strain evidence="3 4">LmjM3</strain>
    </source>
</reference>
<keyword evidence="2" id="KW-1133">Transmembrane helix</keyword>
<keyword evidence="4" id="KW-1185">Reference proteome</keyword>
<dbReference type="EMBL" id="LLXX01000173">
    <property type="protein sequence ID" value="KRQ99296.1"/>
    <property type="molecule type" value="Genomic_DNA"/>
</dbReference>
<name>A0A0R3KUV1_9BRAD</name>
<comment type="caution">
    <text evidence="3">The sequence shown here is derived from an EMBL/GenBank/DDBJ whole genome shotgun (WGS) entry which is preliminary data.</text>
</comment>
<sequence>MEHLTAFIVTGGFVLTVGGIIVAITRNVDRIRFDAEAKIAEAVSRERATLFETITKAEDKFQADQDTQDSRFGEVNKALRQYITDLEKKVFQVEIWARDRFATKDELSAAEVRQHALALAEVIKDVRHIKRNFELHQQIYKDLNDQVIRLEKDVERLNKAVNGKH</sequence>
<feature type="transmembrane region" description="Helical" evidence="2">
    <location>
        <begin position="6"/>
        <end position="24"/>
    </location>
</feature>
<keyword evidence="1" id="KW-0175">Coiled coil</keyword>
<keyword evidence="2" id="KW-0472">Membrane</keyword>